<dbReference type="Proteomes" id="UP001175226">
    <property type="component" value="Unassembled WGS sequence"/>
</dbReference>
<dbReference type="GO" id="GO:0005524">
    <property type="term" value="F:ATP binding"/>
    <property type="evidence" value="ECO:0007669"/>
    <property type="project" value="InterPro"/>
</dbReference>
<dbReference type="GO" id="GO:0004672">
    <property type="term" value="F:protein kinase activity"/>
    <property type="evidence" value="ECO:0007669"/>
    <property type="project" value="InterPro"/>
</dbReference>
<dbReference type="Gene3D" id="1.10.510.10">
    <property type="entry name" value="Transferase(Phosphotransferase) domain 1"/>
    <property type="match status" value="1"/>
</dbReference>
<dbReference type="Gene3D" id="3.30.200.20">
    <property type="entry name" value="Phosphorylase Kinase, domain 1"/>
    <property type="match status" value="1"/>
</dbReference>
<protein>
    <submittedName>
        <fullName evidence="2">Kinase-like domain-containing protein</fullName>
    </submittedName>
</protein>
<dbReference type="InterPro" id="IPR000719">
    <property type="entry name" value="Prot_kinase_dom"/>
</dbReference>
<organism evidence="2 3">
    <name type="scientific">Armillaria borealis</name>
    <dbReference type="NCBI Taxonomy" id="47425"/>
    <lineage>
        <taxon>Eukaryota</taxon>
        <taxon>Fungi</taxon>
        <taxon>Dikarya</taxon>
        <taxon>Basidiomycota</taxon>
        <taxon>Agaricomycotina</taxon>
        <taxon>Agaricomycetes</taxon>
        <taxon>Agaricomycetidae</taxon>
        <taxon>Agaricales</taxon>
        <taxon>Marasmiineae</taxon>
        <taxon>Physalacriaceae</taxon>
        <taxon>Armillaria</taxon>
    </lineage>
</organism>
<dbReference type="Pfam" id="PF00069">
    <property type="entry name" value="Pkinase"/>
    <property type="match status" value="1"/>
</dbReference>
<dbReference type="SMART" id="SM00220">
    <property type="entry name" value="S_TKc"/>
    <property type="match status" value="1"/>
</dbReference>
<keyword evidence="2" id="KW-0808">Transferase</keyword>
<evidence type="ECO:0000313" key="2">
    <source>
        <dbReference type="EMBL" id="KAK0429835.1"/>
    </source>
</evidence>
<sequence>MIAIQVYALRLRNVRTGTYSNVFNATELESGKTVALKTSHVSMRVKRPILQQETRIVQLLKGHDPIPVFYAYGHLKHCEYMAMEIGVKCCRAEEERAWTGVMLANVIETVDKVLAGLEHIHSHRILLRAIMPENLLCALNDSAIKIIDFGISKPFPIDEPLKERRVVIGSLHWANLNSNIRMDFAPPDDRESLAYIALSLLCGSLP</sequence>
<proteinExistence type="predicted"/>
<dbReference type="InterPro" id="IPR011009">
    <property type="entry name" value="Kinase-like_dom_sf"/>
</dbReference>
<evidence type="ECO:0000313" key="3">
    <source>
        <dbReference type="Proteomes" id="UP001175226"/>
    </source>
</evidence>
<dbReference type="PANTHER" id="PTHR24347">
    <property type="entry name" value="SERINE/THREONINE-PROTEIN KINASE"/>
    <property type="match status" value="1"/>
</dbReference>
<gene>
    <name evidence="2" type="ORF">EV421DRAFT_2091605</name>
</gene>
<dbReference type="SUPFAM" id="SSF56112">
    <property type="entry name" value="Protein kinase-like (PK-like)"/>
    <property type="match status" value="1"/>
</dbReference>
<dbReference type="PROSITE" id="PS50011">
    <property type="entry name" value="PROTEIN_KINASE_DOM"/>
    <property type="match status" value="1"/>
</dbReference>
<reference evidence="2" key="1">
    <citation type="submission" date="2023-06" db="EMBL/GenBank/DDBJ databases">
        <authorList>
            <consortium name="Lawrence Berkeley National Laboratory"/>
            <person name="Ahrendt S."/>
            <person name="Sahu N."/>
            <person name="Indic B."/>
            <person name="Wong-Bajracharya J."/>
            <person name="Merenyi Z."/>
            <person name="Ke H.-M."/>
            <person name="Monk M."/>
            <person name="Kocsube S."/>
            <person name="Drula E."/>
            <person name="Lipzen A."/>
            <person name="Balint B."/>
            <person name="Henrissat B."/>
            <person name="Andreopoulos B."/>
            <person name="Martin F.M."/>
            <person name="Harder C.B."/>
            <person name="Rigling D."/>
            <person name="Ford K.L."/>
            <person name="Foster G.D."/>
            <person name="Pangilinan J."/>
            <person name="Papanicolaou A."/>
            <person name="Barry K."/>
            <person name="LaButti K."/>
            <person name="Viragh M."/>
            <person name="Koriabine M."/>
            <person name="Yan M."/>
            <person name="Riley R."/>
            <person name="Champramary S."/>
            <person name="Plett K.L."/>
            <person name="Tsai I.J."/>
            <person name="Slot J."/>
            <person name="Sipos G."/>
            <person name="Plett J."/>
            <person name="Nagy L.G."/>
            <person name="Grigoriev I.V."/>
        </authorList>
    </citation>
    <scope>NUCLEOTIDE SEQUENCE</scope>
    <source>
        <strain evidence="2">FPL87.14</strain>
    </source>
</reference>
<feature type="domain" description="Protein kinase" evidence="1">
    <location>
        <begin position="8"/>
        <end position="206"/>
    </location>
</feature>
<comment type="caution">
    <text evidence="2">The sequence shown here is derived from an EMBL/GenBank/DDBJ whole genome shotgun (WGS) entry which is preliminary data.</text>
</comment>
<dbReference type="EMBL" id="JAUEPT010000204">
    <property type="protein sequence ID" value="KAK0429835.1"/>
    <property type="molecule type" value="Genomic_DNA"/>
</dbReference>
<keyword evidence="3" id="KW-1185">Reference proteome</keyword>
<name>A0AA39ISU8_9AGAR</name>
<evidence type="ECO:0000259" key="1">
    <source>
        <dbReference type="PROSITE" id="PS50011"/>
    </source>
</evidence>
<keyword evidence="2" id="KW-0418">Kinase</keyword>
<dbReference type="AlphaFoldDB" id="A0AA39ISU8"/>
<accession>A0AA39ISU8</accession>